<evidence type="ECO:0000313" key="3">
    <source>
        <dbReference type="Proteomes" id="UP000324479"/>
    </source>
</evidence>
<comment type="caution">
    <text evidence="2">The sequence shown here is derived from an EMBL/GenBank/DDBJ whole genome shotgun (WGS) entry which is preliminary data.</text>
</comment>
<gene>
    <name evidence="2" type="ORF">FYK55_24630</name>
</gene>
<reference evidence="2 3" key="1">
    <citation type="submission" date="2019-08" db="EMBL/GenBank/DDBJ databases">
        <authorList>
            <person name="Dhanesh K."/>
            <person name="Kumar G."/>
            <person name="Sasikala C."/>
            <person name="Venkata Ramana C."/>
        </authorList>
    </citation>
    <scope>NUCLEOTIDE SEQUENCE [LARGE SCALE GENOMIC DNA]</scope>
    <source>
        <strain evidence="2 3">JC645</strain>
    </source>
</reference>
<dbReference type="RefSeq" id="WP_150079297.1">
    <property type="nucleotide sequence ID" value="NZ_VWOX01000020.1"/>
</dbReference>
<feature type="region of interest" description="Disordered" evidence="1">
    <location>
        <begin position="106"/>
        <end position="128"/>
    </location>
</feature>
<dbReference type="Gene3D" id="2.30.30.700">
    <property type="entry name" value="SLA1 homology domain 1"/>
    <property type="match status" value="1"/>
</dbReference>
<feature type="compositionally biased region" description="Low complexity" evidence="1">
    <location>
        <begin position="106"/>
        <end position="124"/>
    </location>
</feature>
<name>A0A5M6CVL7_9BACT</name>
<evidence type="ECO:0000313" key="2">
    <source>
        <dbReference type="EMBL" id="KAA5539298.1"/>
    </source>
</evidence>
<evidence type="ECO:0000256" key="1">
    <source>
        <dbReference type="SAM" id="MobiDB-lite"/>
    </source>
</evidence>
<keyword evidence="3" id="KW-1185">Reference proteome</keyword>
<sequence length="444" mass="49145">MASGKVFRSIAIASIFLTTLAGGLFTWPAHGLAAERWTSLDGSRTVEADFIGLWGNTVVLELPGQRRVSVDLDDLIAESRIQARRMGEQQQQQRSETIEQIQMDATEAAAPAPASLPRPADAPAYQQPSGNDALLSRLEWFDRQCAGGHFLLACYDAMPASQQSDLEQVVQKSVGKLDRATASSFLNALHSVGEMIVTRQRWLFSHPRFEAMQPDSADKFRQLLLAVGWLLREGLDPDSMKLTDLQSKPLRPWLADLDARLAPHLVALSELTRDAGAPEISYEVMEEKDGEASVQFTIGEQQQLLNFVTVDGAWVPADLLAPEVWTETVKGWNETLESMPDQSLMSGTQFAGVAQTVDPLVQPAMQAETARDFHAAMDGWFQPAQLAVELASGMMNLGFGRGRNNPYGMDGMDSYEQEMMEMEMDMQEGMEDYDSGMRRPTRPQ</sequence>
<dbReference type="Proteomes" id="UP000324479">
    <property type="component" value="Unassembled WGS sequence"/>
</dbReference>
<dbReference type="EMBL" id="VWOX01000020">
    <property type="protein sequence ID" value="KAA5539298.1"/>
    <property type="molecule type" value="Genomic_DNA"/>
</dbReference>
<organism evidence="2 3">
    <name type="scientific">Roseiconus nitratireducens</name>
    <dbReference type="NCBI Taxonomy" id="2605748"/>
    <lineage>
        <taxon>Bacteria</taxon>
        <taxon>Pseudomonadati</taxon>
        <taxon>Planctomycetota</taxon>
        <taxon>Planctomycetia</taxon>
        <taxon>Pirellulales</taxon>
        <taxon>Pirellulaceae</taxon>
        <taxon>Roseiconus</taxon>
    </lineage>
</organism>
<protein>
    <submittedName>
        <fullName evidence="2">Uncharacterized protein</fullName>
    </submittedName>
</protein>
<dbReference type="AlphaFoldDB" id="A0A5M6CVL7"/>
<proteinExistence type="predicted"/>
<accession>A0A5M6CVL7</accession>